<comment type="similarity">
    <text evidence="2">Belongs to the TatC family.</text>
</comment>
<comment type="subcellular location">
    <subcellularLocation>
        <location evidence="1">Membrane</location>
        <topology evidence="1">Multi-pass membrane protein</topology>
    </subcellularLocation>
</comment>
<dbReference type="GO" id="GO:0033281">
    <property type="term" value="C:TAT protein transport complex"/>
    <property type="evidence" value="ECO:0007669"/>
    <property type="project" value="TreeGrafter"/>
</dbReference>
<reference evidence="7" key="1">
    <citation type="submission" date="2018-02" db="EMBL/GenBank/DDBJ databases">
        <title>Evolution and diversity of non-photosynthetic diatom plastid genomes.</title>
        <authorList>
            <person name="Kamikawa R."/>
            <person name="Ishii K."/>
        </authorList>
    </citation>
    <scope>NUCLEOTIDE SEQUENCE</scope>
    <source>
        <strain evidence="7">PL1-4</strain>
    </source>
</reference>
<dbReference type="AlphaFoldDB" id="A0A2Z5ZAB9"/>
<dbReference type="GO" id="GO:0043953">
    <property type="term" value="P:protein transport by the Tat complex"/>
    <property type="evidence" value="ECO:0007669"/>
    <property type="project" value="TreeGrafter"/>
</dbReference>
<dbReference type="PANTHER" id="PTHR30371:SF0">
    <property type="entry name" value="SEC-INDEPENDENT PROTEIN TRANSLOCASE PROTEIN TATC, CHLOROPLASTIC-RELATED"/>
    <property type="match status" value="1"/>
</dbReference>
<evidence type="ECO:0000256" key="5">
    <source>
        <dbReference type="ARBA" id="ARBA00023136"/>
    </source>
</evidence>
<feature type="transmembrane region" description="Helical" evidence="6">
    <location>
        <begin position="220"/>
        <end position="244"/>
    </location>
</feature>
<evidence type="ECO:0000256" key="4">
    <source>
        <dbReference type="ARBA" id="ARBA00022989"/>
    </source>
</evidence>
<feature type="transmembrane region" description="Helical" evidence="6">
    <location>
        <begin position="161"/>
        <end position="185"/>
    </location>
</feature>
<evidence type="ECO:0000256" key="2">
    <source>
        <dbReference type="ARBA" id="ARBA00008882"/>
    </source>
</evidence>
<sequence>MLNLFNFIKNYKKKLKVSFLEHNKELFLRVLLTILFYSFVFFYIFNKSNFILKLITRINFDKKIEFFQNFPIDFFYSKLRVSILTCLFILYPIILYQIILFFFPNYLKRYFRKIILYLNFSFIAFNIGIFFAYSIIIPNILKFFLNYNKEIISPFWFLEYYINFVYYFFFITGILFQIPLILVIFKELEIISIKKIILKWKPLCLIINILSAIITPSTDIGTQLIVSLIFLILYLFGILLSSLII</sequence>
<name>A0A2Z5ZAB9_9STRA</name>
<feature type="transmembrane region" description="Helical" evidence="6">
    <location>
        <begin position="81"/>
        <end position="103"/>
    </location>
</feature>
<feature type="transmembrane region" description="Helical" evidence="6">
    <location>
        <begin position="26"/>
        <end position="45"/>
    </location>
</feature>
<geneLocation type="plastid" evidence="7"/>
<dbReference type="GO" id="GO:0065002">
    <property type="term" value="P:intracellular protein transmembrane transport"/>
    <property type="evidence" value="ECO:0007669"/>
    <property type="project" value="TreeGrafter"/>
</dbReference>
<dbReference type="EMBL" id="AP018506">
    <property type="protein sequence ID" value="BBC77539.1"/>
    <property type="molecule type" value="Genomic_DNA"/>
</dbReference>
<dbReference type="Pfam" id="PF00902">
    <property type="entry name" value="TatC"/>
    <property type="match status" value="1"/>
</dbReference>
<keyword evidence="4 6" id="KW-1133">Transmembrane helix</keyword>
<keyword evidence="3 6" id="KW-0812">Transmembrane</keyword>
<gene>
    <name evidence="7" type="primary">tatC</name>
</gene>
<accession>A0A2Z5ZAB9</accession>
<dbReference type="PRINTS" id="PR01840">
    <property type="entry name" value="TATCFAMILY"/>
</dbReference>
<proteinExistence type="inferred from homology"/>
<evidence type="ECO:0000256" key="1">
    <source>
        <dbReference type="ARBA" id="ARBA00004141"/>
    </source>
</evidence>
<dbReference type="InterPro" id="IPR002033">
    <property type="entry name" value="TatC"/>
</dbReference>
<feature type="transmembrane region" description="Helical" evidence="6">
    <location>
        <begin position="115"/>
        <end position="141"/>
    </location>
</feature>
<keyword evidence="5 6" id="KW-0472">Membrane</keyword>
<evidence type="ECO:0000256" key="6">
    <source>
        <dbReference type="SAM" id="Phobius"/>
    </source>
</evidence>
<protein>
    <submittedName>
        <fullName evidence="7">Sec-independent protein translocase component TatC</fullName>
    </submittedName>
</protein>
<keyword evidence="7" id="KW-0934">Plastid</keyword>
<dbReference type="GO" id="GO:0009977">
    <property type="term" value="F:proton motive force dependent protein transmembrane transporter activity"/>
    <property type="evidence" value="ECO:0007669"/>
    <property type="project" value="TreeGrafter"/>
</dbReference>
<evidence type="ECO:0000313" key="7">
    <source>
        <dbReference type="EMBL" id="BBC77539.1"/>
    </source>
</evidence>
<organism evidence="7">
    <name type="scientific">Nitzschia sp. PL1-4</name>
    <dbReference type="NCBI Taxonomy" id="2083272"/>
    <lineage>
        <taxon>Eukaryota</taxon>
        <taxon>Sar</taxon>
        <taxon>Stramenopiles</taxon>
        <taxon>Ochrophyta</taxon>
        <taxon>Bacillariophyta</taxon>
        <taxon>Bacillariophyceae</taxon>
        <taxon>Bacillariophycidae</taxon>
        <taxon>Bacillariales</taxon>
        <taxon>Bacillariaceae</taxon>
        <taxon>Nitzschia</taxon>
    </lineage>
</organism>
<evidence type="ECO:0000256" key="3">
    <source>
        <dbReference type="ARBA" id="ARBA00022692"/>
    </source>
</evidence>
<dbReference type="PANTHER" id="PTHR30371">
    <property type="entry name" value="SEC-INDEPENDENT PROTEIN TRANSLOCASE PROTEIN TATC"/>
    <property type="match status" value="1"/>
</dbReference>
<feature type="transmembrane region" description="Helical" evidence="6">
    <location>
        <begin position="197"/>
        <end position="214"/>
    </location>
</feature>